<proteinExistence type="predicted"/>
<keyword evidence="3" id="KW-1185">Reference proteome</keyword>
<protein>
    <submittedName>
        <fullName evidence="2">Uncharacterized protein</fullName>
    </submittedName>
</protein>
<feature type="region of interest" description="Disordered" evidence="1">
    <location>
        <begin position="1"/>
        <end position="24"/>
    </location>
</feature>
<evidence type="ECO:0000256" key="1">
    <source>
        <dbReference type="SAM" id="MobiDB-lite"/>
    </source>
</evidence>
<dbReference type="Proteomes" id="UP001153269">
    <property type="component" value="Unassembled WGS sequence"/>
</dbReference>
<name>A0A9N7YFT6_PLEPL</name>
<evidence type="ECO:0000313" key="3">
    <source>
        <dbReference type="Proteomes" id="UP001153269"/>
    </source>
</evidence>
<reference evidence="2" key="1">
    <citation type="submission" date="2020-03" db="EMBL/GenBank/DDBJ databases">
        <authorList>
            <person name="Weist P."/>
        </authorList>
    </citation>
    <scope>NUCLEOTIDE SEQUENCE</scope>
</reference>
<accession>A0A9N7YFT6</accession>
<organism evidence="2 3">
    <name type="scientific">Pleuronectes platessa</name>
    <name type="common">European plaice</name>
    <dbReference type="NCBI Taxonomy" id="8262"/>
    <lineage>
        <taxon>Eukaryota</taxon>
        <taxon>Metazoa</taxon>
        <taxon>Chordata</taxon>
        <taxon>Craniata</taxon>
        <taxon>Vertebrata</taxon>
        <taxon>Euteleostomi</taxon>
        <taxon>Actinopterygii</taxon>
        <taxon>Neopterygii</taxon>
        <taxon>Teleostei</taxon>
        <taxon>Neoteleostei</taxon>
        <taxon>Acanthomorphata</taxon>
        <taxon>Carangaria</taxon>
        <taxon>Pleuronectiformes</taxon>
        <taxon>Pleuronectoidei</taxon>
        <taxon>Pleuronectidae</taxon>
        <taxon>Pleuronectes</taxon>
    </lineage>
</organism>
<dbReference type="AlphaFoldDB" id="A0A9N7YFT6"/>
<comment type="caution">
    <text evidence="2">The sequence shown here is derived from an EMBL/GenBank/DDBJ whole genome shotgun (WGS) entry which is preliminary data.</text>
</comment>
<evidence type="ECO:0000313" key="2">
    <source>
        <dbReference type="EMBL" id="CAB1424997.1"/>
    </source>
</evidence>
<gene>
    <name evidence="2" type="ORF">PLEPLA_LOCUS12927</name>
</gene>
<feature type="compositionally biased region" description="Polar residues" evidence="1">
    <location>
        <begin position="1"/>
        <end position="10"/>
    </location>
</feature>
<sequence length="233" mass="25089">MESYNNTVLNETEKGSRPLRASSPVLSTLNPLPADYTPFSLNPYTPFRLSPVRYTSASARVHYTIFSTKTTAFLTASTSCNHCVRLRLGSDPRPVVLGQVPHQWRESPALKVAEADINPFSVNTDAPPTLINLVLTTLAGIFAHSIVTCLLGPPHSVLYHMRLRRTWLAADGVLCADSCAGVDGRDVSAPGAPSESSAGGLYKDIQHTWLPGLRHNERGIGGVGGLGVAEMRK</sequence>
<dbReference type="EMBL" id="CADEAL010000773">
    <property type="protein sequence ID" value="CAB1424997.1"/>
    <property type="molecule type" value="Genomic_DNA"/>
</dbReference>